<evidence type="ECO:0000259" key="1">
    <source>
        <dbReference type="Pfam" id="PF00534"/>
    </source>
</evidence>
<comment type="caution">
    <text evidence="3">The sequence shown here is derived from an EMBL/GenBank/DDBJ whole genome shotgun (WGS) entry which is preliminary data.</text>
</comment>
<organism evidence="3">
    <name type="scientific">bioreactor metagenome</name>
    <dbReference type="NCBI Taxonomy" id="1076179"/>
    <lineage>
        <taxon>unclassified sequences</taxon>
        <taxon>metagenomes</taxon>
        <taxon>ecological metagenomes</taxon>
    </lineage>
</organism>
<sequence length="406" mass="46060">MKILITTDFFVPSVTGVSTVVVNEMAMLPLLGHEVRLLTIGNARISYFRDGVYHMKASRIKPFPDSYMTFSYRDPLLGDILAWKPDVIHSNNEFFSMGYARRIQRVLHIPLLHTCHTDFTRYDEQQRIRHTLWDAAMAAVVKRRVRFCSLLISPSAAHKAMLERYRISKPIEVLPSGIELSRFGLSLPEETRNRIRSEYGFGVEHIVLISVCRLASEKRVNRTIDAFFLLSLLEPSVRLLIVGGGPKQESLKQQVRDFGLENRVIFTGTVPSESIHRLYQASDLFVSSSIRESQGLGFVEAMASGLPVLLREDGSLGFSIEESGCGFLYHDEKGFVSILSSLIHNPSLIRQMGERAKKESERFNLERWACALSALCVRLHADFSLKESNQANHRRHDQQGGEHTVQ</sequence>
<dbReference type="PANTHER" id="PTHR45947">
    <property type="entry name" value="SULFOQUINOVOSYL TRANSFERASE SQD2"/>
    <property type="match status" value="1"/>
</dbReference>
<dbReference type="Pfam" id="PF00534">
    <property type="entry name" value="Glycos_transf_1"/>
    <property type="match status" value="1"/>
</dbReference>
<dbReference type="AlphaFoldDB" id="A0A644WZM4"/>
<dbReference type="Gene3D" id="3.40.50.2000">
    <property type="entry name" value="Glycogen Phosphorylase B"/>
    <property type="match status" value="2"/>
</dbReference>
<gene>
    <name evidence="3" type="ORF">SDC9_53690</name>
</gene>
<keyword evidence="3" id="KW-0808">Transferase</keyword>
<accession>A0A644WZM4</accession>
<dbReference type="EC" id="2.4.1.337" evidence="3"/>
<dbReference type="PANTHER" id="PTHR45947:SF3">
    <property type="entry name" value="SULFOQUINOVOSYL TRANSFERASE SQD2"/>
    <property type="match status" value="1"/>
</dbReference>
<evidence type="ECO:0000313" key="3">
    <source>
        <dbReference type="EMBL" id="MPM07384.1"/>
    </source>
</evidence>
<proteinExistence type="predicted"/>
<dbReference type="SUPFAM" id="SSF53756">
    <property type="entry name" value="UDP-Glycosyltransferase/glycogen phosphorylase"/>
    <property type="match status" value="1"/>
</dbReference>
<name>A0A644WZM4_9ZZZZ</name>
<protein>
    <submittedName>
        <fullName evidence="3">Alpha-monoglucosyldiacylglycerol synthase</fullName>
        <ecNumber evidence="3">2.4.1.337</ecNumber>
    </submittedName>
</protein>
<keyword evidence="3" id="KW-0328">Glycosyltransferase</keyword>
<evidence type="ECO:0000259" key="2">
    <source>
        <dbReference type="Pfam" id="PF13439"/>
    </source>
</evidence>
<feature type="domain" description="Glycosyl transferase family 1" evidence="1">
    <location>
        <begin position="192"/>
        <end position="358"/>
    </location>
</feature>
<reference evidence="3" key="1">
    <citation type="submission" date="2019-08" db="EMBL/GenBank/DDBJ databases">
        <authorList>
            <person name="Kucharzyk K."/>
            <person name="Murdoch R.W."/>
            <person name="Higgins S."/>
            <person name="Loffler F."/>
        </authorList>
    </citation>
    <scope>NUCLEOTIDE SEQUENCE</scope>
</reference>
<feature type="domain" description="Glycosyltransferase subfamily 4-like N-terminal" evidence="2">
    <location>
        <begin position="15"/>
        <end position="182"/>
    </location>
</feature>
<dbReference type="EMBL" id="VSSQ01001329">
    <property type="protein sequence ID" value="MPM07384.1"/>
    <property type="molecule type" value="Genomic_DNA"/>
</dbReference>
<dbReference type="GO" id="GO:0047228">
    <property type="term" value="F:1,2-diacylglycerol 3-glucosyltransferase activity"/>
    <property type="evidence" value="ECO:0007669"/>
    <property type="project" value="UniProtKB-EC"/>
</dbReference>
<dbReference type="InterPro" id="IPR028098">
    <property type="entry name" value="Glyco_trans_4-like_N"/>
</dbReference>
<dbReference type="InterPro" id="IPR001296">
    <property type="entry name" value="Glyco_trans_1"/>
</dbReference>
<dbReference type="Pfam" id="PF13439">
    <property type="entry name" value="Glyco_transf_4"/>
    <property type="match status" value="1"/>
</dbReference>
<dbReference type="InterPro" id="IPR050194">
    <property type="entry name" value="Glycosyltransferase_grp1"/>
</dbReference>